<evidence type="ECO:0000256" key="1">
    <source>
        <dbReference type="SAM" id="Phobius"/>
    </source>
</evidence>
<name>A0A7J6UXB8_THATH</name>
<organism evidence="2 3">
    <name type="scientific">Thalictrum thalictroides</name>
    <name type="common">Rue-anemone</name>
    <name type="synonym">Anemone thalictroides</name>
    <dbReference type="NCBI Taxonomy" id="46969"/>
    <lineage>
        <taxon>Eukaryota</taxon>
        <taxon>Viridiplantae</taxon>
        <taxon>Streptophyta</taxon>
        <taxon>Embryophyta</taxon>
        <taxon>Tracheophyta</taxon>
        <taxon>Spermatophyta</taxon>
        <taxon>Magnoliopsida</taxon>
        <taxon>Ranunculales</taxon>
        <taxon>Ranunculaceae</taxon>
        <taxon>Thalictroideae</taxon>
        <taxon>Thalictrum</taxon>
    </lineage>
</organism>
<accession>A0A7J6UXB8</accession>
<protein>
    <submittedName>
        <fullName evidence="2">Uncharacterized protein</fullName>
    </submittedName>
</protein>
<sequence length="67" mass="8010">MSLCLLVGKKKKYREFKENRKDRRLTDLSSLYLELSIGIDFVGFRFGFLVNAVIFNRFLIRWCKRGC</sequence>
<evidence type="ECO:0000313" key="3">
    <source>
        <dbReference type="Proteomes" id="UP000554482"/>
    </source>
</evidence>
<keyword evidence="3" id="KW-1185">Reference proteome</keyword>
<keyword evidence="1" id="KW-0472">Membrane</keyword>
<evidence type="ECO:0000313" key="2">
    <source>
        <dbReference type="EMBL" id="KAF5176830.1"/>
    </source>
</evidence>
<gene>
    <name evidence="2" type="ORF">FRX31_033582</name>
</gene>
<keyword evidence="1" id="KW-1133">Transmembrane helix</keyword>
<dbReference type="Proteomes" id="UP000554482">
    <property type="component" value="Unassembled WGS sequence"/>
</dbReference>
<dbReference type="AlphaFoldDB" id="A0A7J6UXB8"/>
<proteinExistence type="predicted"/>
<reference evidence="2 3" key="1">
    <citation type="submission" date="2020-06" db="EMBL/GenBank/DDBJ databases">
        <title>Transcriptomic and genomic resources for Thalictrum thalictroides and T. hernandezii: Facilitating candidate gene discovery in an emerging model plant lineage.</title>
        <authorList>
            <person name="Arias T."/>
            <person name="Riano-Pachon D.M."/>
            <person name="Di Stilio V.S."/>
        </authorList>
    </citation>
    <scope>NUCLEOTIDE SEQUENCE [LARGE SCALE GENOMIC DNA]</scope>
    <source>
        <strain evidence="3">cv. WT478/WT964</strain>
        <tissue evidence="2">Leaves</tissue>
    </source>
</reference>
<dbReference type="EMBL" id="JABWDY010042163">
    <property type="protein sequence ID" value="KAF5176830.1"/>
    <property type="molecule type" value="Genomic_DNA"/>
</dbReference>
<feature type="transmembrane region" description="Helical" evidence="1">
    <location>
        <begin position="31"/>
        <end position="55"/>
    </location>
</feature>
<keyword evidence="1" id="KW-0812">Transmembrane</keyword>
<comment type="caution">
    <text evidence="2">The sequence shown here is derived from an EMBL/GenBank/DDBJ whole genome shotgun (WGS) entry which is preliminary data.</text>
</comment>